<dbReference type="KEGG" id="ckl:CKL_2569"/>
<keyword evidence="2" id="KW-1185">Reference proteome</keyword>
<evidence type="ECO:0000313" key="2">
    <source>
        <dbReference type="Proteomes" id="UP000002411"/>
    </source>
</evidence>
<organism evidence="1 2">
    <name type="scientific">Clostridium kluyveri (strain ATCC 8527 / DSM 555 / NBRC 12016 / NCIMB 10680 / K1)</name>
    <dbReference type="NCBI Taxonomy" id="431943"/>
    <lineage>
        <taxon>Bacteria</taxon>
        <taxon>Bacillati</taxon>
        <taxon>Bacillota</taxon>
        <taxon>Clostridia</taxon>
        <taxon>Eubacteriales</taxon>
        <taxon>Clostridiaceae</taxon>
        <taxon>Clostridium</taxon>
    </lineage>
</organism>
<name>A5N0D5_CLOK5</name>
<dbReference type="Proteomes" id="UP000002411">
    <property type="component" value="Chromosome"/>
</dbReference>
<dbReference type="eggNOG" id="COG1819">
    <property type="taxonomic scope" value="Bacteria"/>
</dbReference>
<reference evidence="1 2" key="1">
    <citation type="journal article" date="2008" name="Proc. Natl. Acad. Sci. U.S.A.">
        <title>The genome of Clostridium kluyveri, a strict anaerobe with unique metabolic features.</title>
        <authorList>
            <person name="Seedorf H."/>
            <person name="Fricke W.F."/>
            <person name="Veith B."/>
            <person name="Brueggemann H."/>
            <person name="Liesegang H."/>
            <person name="Strittmatter A."/>
            <person name="Miethke M."/>
            <person name="Buckel W."/>
            <person name="Hinderberger J."/>
            <person name="Li F."/>
            <person name="Hagemeier C."/>
            <person name="Thauer R.K."/>
            <person name="Gottschalk G."/>
        </authorList>
    </citation>
    <scope>NUCLEOTIDE SEQUENCE [LARGE SCALE GENOMIC DNA]</scope>
    <source>
        <strain evidence="2">ATCC 8527 / DSM 555 / NCIMB 10680</strain>
    </source>
</reference>
<dbReference type="EMBL" id="CP000673">
    <property type="protein sequence ID" value="EDK34581.1"/>
    <property type="molecule type" value="Genomic_DNA"/>
</dbReference>
<protein>
    <submittedName>
        <fullName evidence="1">Uncharacterized protein</fullName>
    </submittedName>
</protein>
<proteinExistence type="predicted"/>
<dbReference type="HOGENOM" id="CLU_2381108_0_0_9"/>
<dbReference type="SUPFAM" id="SSF53756">
    <property type="entry name" value="UDP-Glycosyltransferase/glycogen phosphorylase"/>
    <property type="match status" value="1"/>
</dbReference>
<evidence type="ECO:0000313" key="1">
    <source>
        <dbReference type="EMBL" id="EDK34581.1"/>
    </source>
</evidence>
<dbReference type="AlphaFoldDB" id="A5N0D5"/>
<dbReference type="STRING" id="431943.CKL_2569"/>
<dbReference type="RefSeq" id="WP_012102911.1">
    <property type="nucleotide sequence ID" value="NC_009706.1"/>
</dbReference>
<sequence length="94" mass="10663">MDYGTIKARTVVNNLIKAFEGTDFQIYIAAEQVNPCEKNNIHIDKRFDFSKLMPETAAYINHGGQNSIMTGLMYGVPQKQLGIQLMILTEHLFI</sequence>
<dbReference type="Gene3D" id="3.40.50.2000">
    <property type="entry name" value="Glycogen Phosphorylase B"/>
    <property type="match status" value="1"/>
</dbReference>
<accession>A5N0D5</accession>
<gene>
    <name evidence="1" type="ordered locus">CKL_2569</name>
</gene>